<organism evidence="2 3">
    <name type="scientific">Elysia marginata</name>
    <dbReference type="NCBI Taxonomy" id="1093978"/>
    <lineage>
        <taxon>Eukaryota</taxon>
        <taxon>Metazoa</taxon>
        <taxon>Spiralia</taxon>
        <taxon>Lophotrochozoa</taxon>
        <taxon>Mollusca</taxon>
        <taxon>Gastropoda</taxon>
        <taxon>Heterobranchia</taxon>
        <taxon>Euthyneura</taxon>
        <taxon>Panpulmonata</taxon>
        <taxon>Sacoglossa</taxon>
        <taxon>Placobranchoidea</taxon>
        <taxon>Plakobranchidae</taxon>
        <taxon>Elysia</taxon>
    </lineage>
</organism>
<keyword evidence="1" id="KW-0472">Membrane</keyword>
<evidence type="ECO:0000313" key="3">
    <source>
        <dbReference type="Proteomes" id="UP000762676"/>
    </source>
</evidence>
<evidence type="ECO:0000313" key="2">
    <source>
        <dbReference type="EMBL" id="GFR75805.1"/>
    </source>
</evidence>
<gene>
    <name evidence="2" type="ORF">ElyMa_000465100</name>
</gene>
<proteinExistence type="predicted"/>
<dbReference type="Proteomes" id="UP000762676">
    <property type="component" value="Unassembled WGS sequence"/>
</dbReference>
<evidence type="ECO:0000256" key="1">
    <source>
        <dbReference type="SAM" id="Phobius"/>
    </source>
</evidence>
<protein>
    <submittedName>
        <fullName evidence="2">Uncharacterized protein</fullName>
    </submittedName>
</protein>
<keyword evidence="1" id="KW-0812">Transmembrane</keyword>
<feature type="transmembrane region" description="Helical" evidence="1">
    <location>
        <begin position="32"/>
        <end position="65"/>
    </location>
</feature>
<keyword evidence="3" id="KW-1185">Reference proteome</keyword>
<accession>A0AAV4FSZ6</accession>
<keyword evidence="1" id="KW-1133">Transmembrane helix</keyword>
<dbReference type="AlphaFoldDB" id="A0AAV4FSZ6"/>
<feature type="transmembrane region" description="Helical" evidence="1">
    <location>
        <begin position="6"/>
        <end position="25"/>
    </location>
</feature>
<feature type="transmembrane region" description="Helical" evidence="1">
    <location>
        <begin position="108"/>
        <end position="130"/>
    </location>
</feature>
<reference evidence="2 3" key="1">
    <citation type="journal article" date="2021" name="Elife">
        <title>Chloroplast acquisition without the gene transfer in kleptoplastic sea slugs, Plakobranchus ocellatus.</title>
        <authorList>
            <person name="Maeda T."/>
            <person name="Takahashi S."/>
            <person name="Yoshida T."/>
            <person name="Shimamura S."/>
            <person name="Takaki Y."/>
            <person name="Nagai Y."/>
            <person name="Toyoda A."/>
            <person name="Suzuki Y."/>
            <person name="Arimoto A."/>
            <person name="Ishii H."/>
            <person name="Satoh N."/>
            <person name="Nishiyama T."/>
            <person name="Hasebe M."/>
            <person name="Maruyama T."/>
            <person name="Minagawa J."/>
            <person name="Obokata J."/>
            <person name="Shigenobu S."/>
        </authorList>
    </citation>
    <scope>NUCLEOTIDE SEQUENCE [LARGE SCALE GENOMIC DNA]</scope>
</reference>
<dbReference type="EMBL" id="BMAT01000910">
    <property type="protein sequence ID" value="GFR75805.1"/>
    <property type="molecule type" value="Genomic_DNA"/>
</dbReference>
<name>A0AAV4FSZ6_9GAST</name>
<comment type="caution">
    <text evidence="2">The sequence shown here is derived from an EMBL/GenBank/DDBJ whole genome shotgun (WGS) entry which is preliminary data.</text>
</comment>
<sequence>MVSDSYCKAVVVVVVIIKIIAAVGGGGGGVKVVVVSVVVVLVVGAVVVVVLVVIIIVVLVVVVVGGGEGELTRDWTGTLQEDFSLHTSHVINFTSALYHPWGNRGGSAAAAILYTAWISGINLFLIFLLITNVKLLNCR</sequence>